<dbReference type="EMBL" id="CP060412">
    <property type="protein sequence ID" value="QNK02663.1"/>
    <property type="molecule type" value="Genomic_DNA"/>
</dbReference>
<dbReference type="SUPFAM" id="SSF48452">
    <property type="entry name" value="TPR-like"/>
    <property type="match status" value="1"/>
</dbReference>
<keyword evidence="2" id="KW-0808">Transferase</keyword>
<dbReference type="Pfam" id="PF14559">
    <property type="entry name" value="TPR_19"/>
    <property type="match status" value="1"/>
</dbReference>
<dbReference type="Proteomes" id="UP000515873">
    <property type="component" value="Chromosome"/>
</dbReference>
<proteinExistence type="predicted"/>
<keyword evidence="3" id="KW-1185">Reference proteome</keyword>
<evidence type="ECO:0000313" key="2">
    <source>
        <dbReference type="EMBL" id="QNK02663.1"/>
    </source>
</evidence>
<accession>A0A7G8Q7A5</accession>
<keyword evidence="1" id="KW-0802">TPR repeat</keyword>
<dbReference type="PANTHER" id="PTHR12558:SF33">
    <property type="entry name" value="BLL7664 PROTEIN"/>
    <property type="match status" value="1"/>
</dbReference>
<dbReference type="Pfam" id="PF13469">
    <property type="entry name" value="Sulfotransfer_3"/>
    <property type="match status" value="1"/>
</dbReference>
<dbReference type="InterPro" id="IPR019734">
    <property type="entry name" value="TPR_rpt"/>
</dbReference>
<feature type="repeat" description="TPR" evidence="1">
    <location>
        <begin position="122"/>
        <end position="155"/>
    </location>
</feature>
<name>A0A7G8Q7A5_9GAMM</name>
<gene>
    <name evidence="2" type="ORF">H8F01_05890</name>
</gene>
<feature type="repeat" description="TPR" evidence="1">
    <location>
        <begin position="54"/>
        <end position="87"/>
    </location>
</feature>
<reference evidence="2 3" key="1">
    <citation type="submission" date="2020-08" db="EMBL/GenBank/DDBJ databases">
        <title>Dyella sp. G9 isolated from forest soil.</title>
        <authorList>
            <person name="Fu J."/>
            <person name="Qiu L."/>
        </authorList>
    </citation>
    <scope>NUCLEOTIDE SEQUENCE [LARGE SCALE GENOMIC DNA]</scope>
    <source>
        <strain evidence="2 3">G9</strain>
    </source>
</reference>
<dbReference type="RefSeq" id="WP_187058094.1">
    <property type="nucleotide sequence ID" value="NZ_CP060412.1"/>
</dbReference>
<dbReference type="InterPro" id="IPR027417">
    <property type="entry name" value="P-loop_NTPase"/>
</dbReference>
<feature type="repeat" description="TPR" evidence="1">
    <location>
        <begin position="88"/>
        <end position="121"/>
    </location>
</feature>
<evidence type="ECO:0000313" key="3">
    <source>
        <dbReference type="Proteomes" id="UP000515873"/>
    </source>
</evidence>
<dbReference type="SUPFAM" id="SSF52540">
    <property type="entry name" value="P-loop containing nucleoside triphosphate hydrolases"/>
    <property type="match status" value="1"/>
</dbReference>
<dbReference type="SMART" id="SM00028">
    <property type="entry name" value="TPR"/>
    <property type="match status" value="4"/>
</dbReference>
<organism evidence="2 3">
    <name type="scientific">Dyella telluris</name>
    <dbReference type="NCBI Taxonomy" id="2763498"/>
    <lineage>
        <taxon>Bacteria</taxon>
        <taxon>Pseudomonadati</taxon>
        <taxon>Pseudomonadota</taxon>
        <taxon>Gammaproteobacteria</taxon>
        <taxon>Lysobacterales</taxon>
        <taxon>Rhodanobacteraceae</taxon>
        <taxon>Dyella</taxon>
    </lineage>
</organism>
<protein>
    <submittedName>
        <fullName evidence="2">Sulfotransferase</fullName>
    </submittedName>
</protein>
<dbReference type="PANTHER" id="PTHR12558">
    <property type="entry name" value="CELL DIVISION CYCLE 16,23,27"/>
    <property type="match status" value="1"/>
</dbReference>
<evidence type="ECO:0000256" key="1">
    <source>
        <dbReference type="PROSITE-ProRule" id="PRU00339"/>
    </source>
</evidence>
<dbReference type="Pfam" id="PF13432">
    <property type="entry name" value="TPR_16"/>
    <property type="match status" value="1"/>
</dbReference>
<sequence>MTAKQAPSPVDRAAGLSPAARRFLQEAGGALAHGQPESAERALTSLLAMAPDSAEGHMLLGVAAQMRGKHDAAIRAFNESLRLRPDDAATLMYQGIAQFERGDAASALASFQRACELAPGMPPAWFNLGKAFKVQMRREEACRAFERVLQIDPAHVLARNSLADTQVSLGQIPAAVANYREVLRRQPENHVAWHALANLKTEPFSEQDTAQLQRLFRKPEVAGDARVAIGFALAKALEDRADYAASFDVLREANTLKRRSLHWDAAAERRHVDAIMAAFAQPSPAPVDATLGQEVIFIVSLPRSGSTLTEQILASHPQVEGADEITDLPQIIDAESQRRGMPFTQWASTATADDWARLGRQYLERTARWRQVRPRFTDKNMLNWQYLGAALAMLPGASVINCQRDAVETCFACYRQLFSTGSYFSYDLDEMASYYTDYVRLCDFWQRRFPGQVLEHSYEALVAEPEARIRRLLDFCGLAFDPACLDFHSTSRTVLSTASAAQVRQPLQKNNSRLAHYEAQLAPLRARLHVAGVL</sequence>
<dbReference type="InterPro" id="IPR011990">
    <property type="entry name" value="TPR-like_helical_dom_sf"/>
</dbReference>
<dbReference type="Gene3D" id="1.25.40.10">
    <property type="entry name" value="Tetratricopeptide repeat domain"/>
    <property type="match status" value="2"/>
</dbReference>
<dbReference type="Gene3D" id="3.40.50.300">
    <property type="entry name" value="P-loop containing nucleotide triphosphate hydrolases"/>
    <property type="match status" value="1"/>
</dbReference>
<dbReference type="Pfam" id="PF13174">
    <property type="entry name" value="TPR_6"/>
    <property type="match status" value="1"/>
</dbReference>
<dbReference type="KEGG" id="dtl:H8F01_05890"/>
<dbReference type="PROSITE" id="PS50005">
    <property type="entry name" value="TPR"/>
    <property type="match status" value="3"/>
</dbReference>
<dbReference type="GO" id="GO:0016740">
    <property type="term" value="F:transferase activity"/>
    <property type="evidence" value="ECO:0007669"/>
    <property type="project" value="UniProtKB-KW"/>
</dbReference>
<dbReference type="AlphaFoldDB" id="A0A7G8Q7A5"/>